<comment type="cofactor">
    <cofactor evidence="11">
        <name>Mg(2+)</name>
        <dbReference type="ChEBI" id="CHEBI:18420"/>
    </cofactor>
    <cofactor evidence="11">
        <name>Mn(2+)</name>
        <dbReference type="ChEBI" id="CHEBI:29035"/>
    </cofactor>
    <text evidence="11">Magnesium. Can also use manganese.</text>
</comment>
<dbReference type="Pfam" id="PF02424">
    <property type="entry name" value="ApbE"/>
    <property type="match status" value="1"/>
</dbReference>
<evidence type="ECO:0000256" key="7">
    <source>
        <dbReference type="ARBA" id="ARBA00022842"/>
    </source>
</evidence>
<gene>
    <name evidence="12" type="ORF">LLT6_12765</name>
</gene>
<comment type="caution">
    <text evidence="12">The sequence shown here is derived from an EMBL/GenBank/DDBJ whole genome shotgun (WGS) entry which is preliminary data.</text>
</comment>
<dbReference type="PANTHER" id="PTHR30040:SF2">
    <property type="entry name" value="FAD:PROTEIN FMN TRANSFERASE"/>
    <property type="match status" value="1"/>
</dbReference>
<keyword evidence="6 10" id="KW-0274">FAD</keyword>
<evidence type="ECO:0000256" key="1">
    <source>
        <dbReference type="ARBA" id="ARBA00011955"/>
    </source>
</evidence>
<dbReference type="PANTHER" id="PTHR30040">
    <property type="entry name" value="THIAMINE BIOSYNTHESIS LIPOPROTEIN APBE"/>
    <property type="match status" value="1"/>
</dbReference>
<feature type="binding site" evidence="11">
    <location>
        <position position="166"/>
    </location>
    <ligand>
        <name>Mg(2+)</name>
        <dbReference type="ChEBI" id="CHEBI:18420"/>
    </ligand>
</feature>
<dbReference type="InterPro" id="IPR003374">
    <property type="entry name" value="ApbE-like_sf"/>
</dbReference>
<evidence type="ECO:0000256" key="5">
    <source>
        <dbReference type="ARBA" id="ARBA00022723"/>
    </source>
</evidence>
<dbReference type="PATRIC" id="fig|1234876.3.peg.1070"/>
<proteinExistence type="inferred from homology"/>
<dbReference type="Proteomes" id="UP000015854">
    <property type="component" value="Unassembled WGS sequence"/>
</dbReference>
<organism evidence="12 13">
    <name type="scientific">Lactococcus cremoris subsp. cremoris TIFN6</name>
    <dbReference type="NCBI Taxonomy" id="1234876"/>
    <lineage>
        <taxon>Bacteria</taxon>
        <taxon>Bacillati</taxon>
        <taxon>Bacillota</taxon>
        <taxon>Bacilli</taxon>
        <taxon>Lactobacillales</taxon>
        <taxon>Streptococcaceae</taxon>
        <taxon>Lactococcus</taxon>
        <taxon>Lactococcus cremoris subsp. cremoris</taxon>
    </lineage>
</organism>
<name>T0SD07_LACLC</name>
<keyword evidence="12" id="KW-0449">Lipoprotein</keyword>
<evidence type="ECO:0000313" key="12">
    <source>
        <dbReference type="EMBL" id="EQC56882.1"/>
    </source>
</evidence>
<dbReference type="InterPro" id="IPR024932">
    <property type="entry name" value="ApbE"/>
</dbReference>
<dbReference type="GO" id="GO:0016740">
    <property type="term" value="F:transferase activity"/>
    <property type="evidence" value="ECO:0007669"/>
    <property type="project" value="UniProtKB-UniRule"/>
</dbReference>
<comment type="similarity">
    <text evidence="10">Belongs to the ApbE family.</text>
</comment>
<evidence type="ECO:0000313" key="13">
    <source>
        <dbReference type="Proteomes" id="UP000015854"/>
    </source>
</evidence>
<dbReference type="GO" id="GO:0046872">
    <property type="term" value="F:metal ion binding"/>
    <property type="evidence" value="ECO:0007669"/>
    <property type="project" value="UniProtKB-UniRule"/>
</dbReference>
<keyword evidence="5 10" id="KW-0479">Metal-binding</keyword>
<dbReference type="EC" id="2.7.1.180" evidence="1 10"/>
<keyword evidence="3 10" id="KW-0285">Flavoprotein</keyword>
<evidence type="ECO:0000256" key="9">
    <source>
        <dbReference type="ARBA" id="ARBA00048540"/>
    </source>
</evidence>
<evidence type="ECO:0000256" key="11">
    <source>
        <dbReference type="PIRSR" id="PIRSR006268-2"/>
    </source>
</evidence>
<dbReference type="SUPFAM" id="SSF143631">
    <property type="entry name" value="ApbE-like"/>
    <property type="match status" value="1"/>
</dbReference>
<evidence type="ECO:0000256" key="10">
    <source>
        <dbReference type="PIRNR" id="PIRNR006268"/>
    </source>
</evidence>
<dbReference type="EMBL" id="ATBB01000244">
    <property type="protein sequence ID" value="EQC56882.1"/>
    <property type="molecule type" value="Genomic_DNA"/>
</dbReference>
<evidence type="ECO:0000256" key="6">
    <source>
        <dbReference type="ARBA" id="ARBA00022827"/>
    </source>
</evidence>
<dbReference type="Gene3D" id="3.10.520.10">
    <property type="entry name" value="ApbE-like domains"/>
    <property type="match status" value="1"/>
</dbReference>
<evidence type="ECO:0000256" key="3">
    <source>
        <dbReference type="ARBA" id="ARBA00022630"/>
    </source>
</evidence>
<evidence type="ECO:0000256" key="2">
    <source>
        <dbReference type="ARBA" id="ARBA00016337"/>
    </source>
</evidence>
<comment type="catalytic activity">
    <reaction evidence="9 10">
        <text>L-threonyl-[protein] + FAD = FMN-L-threonyl-[protein] + AMP + H(+)</text>
        <dbReference type="Rhea" id="RHEA:36847"/>
        <dbReference type="Rhea" id="RHEA-COMP:11060"/>
        <dbReference type="Rhea" id="RHEA-COMP:11061"/>
        <dbReference type="ChEBI" id="CHEBI:15378"/>
        <dbReference type="ChEBI" id="CHEBI:30013"/>
        <dbReference type="ChEBI" id="CHEBI:57692"/>
        <dbReference type="ChEBI" id="CHEBI:74257"/>
        <dbReference type="ChEBI" id="CHEBI:456215"/>
        <dbReference type="EC" id="2.7.1.180"/>
    </reaction>
</comment>
<dbReference type="PIRSF" id="PIRSF006268">
    <property type="entry name" value="ApbE"/>
    <property type="match status" value="1"/>
</dbReference>
<evidence type="ECO:0000256" key="4">
    <source>
        <dbReference type="ARBA" id="ARBA00022679"/>
    </source>
</evidence>
<dbReference type="AlphaFoldDB" id="T0SD07"/>
<reference evidence="12 13" key="1">
    <citation type="journal article" date="2013" name="ISME J.">
        <title>Multifactorial diversity sustains microbial community stability.</title>
        <authorList>
            <person name="Erkus O."/>
            <person name="de Jager V.C."/>
            <person name="Spus M."/>
            <person name="van Alen-Boerrigter I.J."/>
            <person name="van Rijswijck I.M."/>
            <person name="Hazelwood L."/>
            <person name="Janssen P.W."/>
            <person name="van Hijum S.A."/>
            <person name="Kleerebezem M."/>
            <person name="Smid E.J."/>
        </authorList>
    </citation>
    <scope>NUCLEOTIDE SEQUENCE [LARGE SCALE GENOMIC DNA]</scope>
    <source>
        <strain evidence="12 13">TIFN6</strain>
    </source>
</reference>
<keyword evidence="7 10" id="KW-0460">Magnesium</keyword>
<sequence>MILWTQKGLLKTNEIFRKKAANKITKSYRALGTVIDLTIYGCQDEGILDQSYQLIKYYEDIFTVNREKSELMTVNQMAGIESVQVTEPVYQLTKISLEKSKEHFGFNAAIGPLVKLWHIGFSDAKVPSQAEISEKLKLINPDEIVLKDEEFSIFLPKKGMEIDLGAIAKGYIADRIKDFWRAYGVSSGIINLGGNLLLMGEAPHQTNKKWRVGVKNPLSSRKEPILQILTEESSVVTSGIAERYLKVNNKSYHHIIDPETGYPHPNSLASVTVLSRKSIDGEIETSRLFFADGPIENWLTEHPEVYGAIFISKNKKIKTVGIPKNQIYIADKSFEFE</sequence>
<protein>
    <recommendedName>
        <fullName evidence="2 10">FAD:protein FMN transferase</fullName>
        <ecNumber evidence="1 10">2.7.1.180</ecNumber>
    </recommendedName>
    <alternativeName>
        <fullName evidence="8 10">Flavin transferase</fullName>
    </alternativeName>
</protein>
<accession>T0SD07</accession>
<keyword evidence="4 10" id="KW-0808">Transferase</keyword>
<evidence type="ECO:0000256" key="8">
    <source>
        <dbReference type="ARBA" id="ARBA00031306"/>
    </source>
</evidence>